<feature type="region of interest" description="Disordered" evidence="2">
    <location>
        <begin position="137"/>
        <end position="160"/>
    </location>
</feature>
<dbReference type="OrthoDB" id="105697at2157"/>
<dbReference type="SUPFAM" id="SSF52402">
    <property type="entry name" value="Adenine nucleotide alpha hydrolases-like"/>
    <property type="match status" value="1"/>
</dbReference>
<name>A0A7T3FVI1_9EURY</name>
<dbReference type="CDD" id="cd00293">
    <property type="entry name" value="USP-like"/>
    <property type="match status" value="1"/>
</dbReference>
<gene>
    <name evidence="4" type="ORF">I7X12_11545</name>
</gene>
<evidence type="ECO:0000313" key="4">
    <source>
        <dbReference type="EMBL" id="QPV61401.1"/>
    </source>
</evidence>
<organism evidence="4 5">
    <name type="scientific">Halosimplex litoreum</name>
    <dbReference type="NCBI Taxonomy" id="1198301"/>
    <lineage>
        <taxon>Archaea</taxon>
        <taxon>Methanobacteriati</taxon>
        <taxon>Methanobacteriota</taxon>
        <taxon>Stenosarchaea group</taxon>
        <taxon>Halobacteria</taxon>
        <taxon>Halobacteriales</taxon>
        <taxon>Haloarculaceae</taxon>
        <taxon>Halosimplex</taxon>
    </lineage>
</organism>
<reference evidence="4 5" key="1">
    <citation type="submission" date="2020-12" db="EMBL/GenBank/DDBJ databases">
        <title>Halosimplex halophilum sp. nov. and Halosimplex salinum sp. nov., two new members of the genus Halosimplex.</title>
        <authorList>
            <person name="Cui H.L."/>
        </authorList>
    </citation>
    <scope>NUCLEOTIDE SEQUENCE [LARGE SCALE GENOMIC DNA]</scope>
    <source>
        <strain evidence="4 5">YGH94</strain>
    </source>
</reference>
<evidence type="ECO:0000259" key="3">
    <source>
        <dbReference type="Pfam" id="PF00582"/>
    </source>
</evidence>
<dbReference type="InterPro" id="IPR006016">
    <property type="entry name" value="UspA"/>
</dbReference>
<keyword evidence="5" id="KW-1185">Reference proteome</keyword>
<dbReference type="InterPro" id="IPR006015">
    <property type="entry name" value="Universal_stress_UspA"/>
</dbReference>
<dbReference type="Proteomes" id="UP000595001">
    <property type="component" value="Chromosome"/>
</dbReference>
<dbReference type="PANTHER" id="PTHR46268:SF6">
    <property type="entry name" value="UNIVERSAL STRESS PROTEIN UP12"/>
    <property type="match status" value="1"/>
</dbReference>
<dbReference type="InterPro" id="IPR014729">
    <property type="entry name" value="Rossmann-like_a/b/a_fold"/>
</dbReference>
<accession>A0A7T3FVI1</accession>
<dbReference type="Pfam" id="PF00582">
    <property type="entry name" value="Usp"/>
    <property type="match status" value="1"/>
</dbReference>
<dbReference type="PRINTS" id="PR01438">
    <property type="entry name" value="UNVRSLSTRESS"/>
</dbReference>
<evidence type="ECO:0000256" key="2">
    <source>
        <dbReference type="SAM" id="MobiDB-lite"/>
    </source>
</evidence>
<dbReference type="RefSeq" id="WP_198060233.1">
    <property type="nucleotide sequence ID" value="NZ_CP065856.1"/>
</dbReference>
<dbReference type="Gene3D" id="3.40.50.620">
    <property type="entry name" value="HUPs"/>
    <property type="match status" value="1"/>
</dbReference>
<dbReference type="GeneID" id="60589136"/>
<feature type="compositionally biased region" description="Acidic residues" evidence="2">
    <location>
        <begin position="140"/>
        <end position="160"/>
    </location>
</feature>
<comment type="similarity">
    <text evidence="1">Belongs to the universal stress protein A family.</text>
</comment>
<evidence type="ECO:0000256" key="1">
    <source>
        <dbReference type="ARBA" id="ARBA00008791"/>
    </source>
</evidence>
<proteinExistence type="inferred from homology"/>
<sequence length="160" mass="16632">MYEDILVPTDGSTGASAALGEAIELAAQFDATVHSLYVVDVASVGAEAGTVDLVESFERMGEDATEAAATRARDADVEATGSVATGSPHRAILDYVDDQGIDLVVMGTHGRTGLERYLLGSVTEKVVRTADVPVLTVRADEEDGAESDEAADDDAGDERT</sequence>
<feature type="domain" description="UspA" evidence="3">
    <location>
        <begin position="1"/>
        <end position="138"/>
    </location>
</feature>
<dbReference type="KEGG" id="hlt:I7X12_11545"/>
<evidence type="ECO:0000313" key="5">
    <source>
        <dbReference type="Proteomes" id="UP000595001"/>
    </source>
</evidence>
<dbReference type="PANTHER" id="PTHR46268">
    <property type="entry name" value="STRESS RESPONSE PROTEIN NHAX"/>
    <property type="match status" value="1"/>
</dbReference>
<dbReference type="EMBL" id="CP065856">
    <property type="protein sequence ID" value="QPV61401.1"/>
    <property type="molecule type" value="Genomic_DNA"/>
</dbReference>
<dbReference type="AlphaFoldDB" id="A0A7T3FVI1"/>
<protein>
    <submittedName>
        <fullName evidence="4">Universal stress protein</fullName>
    </submittedName>
</protein>
<dbReference type="PIRSF" id="PIRSF006276">
    <property type="entry name" value="UspA"/>
    <property type="match status" value="1"/>
</dbReference>